<protein>
    <submittedName>
        <fullName evidence="2">Uncharacterized protein</fullName>
    </submittedName>
</protein>
<dbReference type="RefSeq" id="WP_170121612.1">
    <property type="nucleotide sequence ID" value="NZ_CP172070.1"/>
</dbReference>
<dbReference type="Proteomes" id="UP000233786">
    <property type="component" value="Unassembled WGS sequence"/>
</dbReference>
<organism evidence="2 3">
    <name type="scientific">Saccharopolyspora spinosa</name>
    <dbReference type="NCBI Taxonomy" id="60894"/>
    <lineage>
        <taxon>Bacteria</taxon>
        <taxon>Bacillati</taxon>
        <taxon>Actinomycetota</taxon>
        <taxon>Actinomycetes</taxon>
        <taxon>Pseudonocardiales</taxon>
        <taxon>Pseudonocardiaceae</taxon>
        <taxon>Saccharopolyspora</taxon>
    </lineage>
</organism>
<reference evidence="2" key="1">
    <citation type="submission" date="2017-12" db="EMBL/GenBank/DDBJ databases">
        <title>Sequencing the genomes of 1000 Actinobacteria strains.</title>
        <authorList>
            <person name="Klenk H.-P."/>
        </authorList>
    </citation>
    <scope>NUCLEOTIDE SEQUENCE [LARGE SCALE GENOMIC DNA]</scope>
    <source>
        <strain evidence="2">DSM 44228</strain>
    </source>
</reference>
<comment type="caution">
    <text evidence="2">The sequence shown here is derived from an EMBL/GenBank/DDBJ whole genome shotgun (WGS) entry which is preliminary data.</text>
</comment>
<proteinExistence type="predicted"/>
<feature type="region of interest" description="Disordered" evidence="1">
    <location>
        <begin position="1"/>
        <end position="24"/>
    </location>
</feature>
<feature type="compositionally biased region" description="Basic and acidic residues" evidence="1">
    <location>
        <begin position="1"/>
        <end position="11"/>
    </location>
</feature>
<dbReference type="AlphaFoldDB" id="A0A2N3Y724"/>
<accession>A0A2N3Y724</accession>
<keyword evidence="3" id="KW-1185">Reference proteome</keyword>
<name>A0A2N3Y724_SACSN</name>
<evidence type="ECO:0000256" key="1">
    <source>
        <dbReference type="SAM" id="MobiDB-lite"/>
    </source>
</evidence>
<evidence type="ECO:0000313" key="2">
    <source>
        <dbReference type="EMBL" id="PKW18746.1"/>
    </source>
</evidence>
<gene>
    <name evidence="2" type="ORF">A8926_6874</name>
</gene>
<dbReference type="EMBL" id="PJNB01000001">
    <property type="protein sequence ID" value="PKW18746.1"/>
    <property type="molecule type" value="Genomic_DNA"/>
</dbReference>
<sequence length="133" mass="14802">MKRTDHSRSEVKTGAVTSASDTRRRRRRSAALCLSAMSMLAAFTIGASHATAASDSGHDTTQQRAACGFSWWTESASPFDYYVHVHHPCAPGRWVGINMYGLDPCHKLDHNGWTTFRLRQNGISPDSLYLDCR</sequence>
<evidence type="ECO:0000313" key="3">
    <source>
        <dbReference type="Proteomes" id="UP000233786"/>
    </source>
</evidence>